<feature type="region of interest" description="Disordered" evidence="1">
    <location>
        <begin position="29"/>
        <end position="82"/>
    </location>
</feature>
<keyword evidence="3" id="KW-1185">Reference proteome</keyword>
<sequence length="107" mass="12354">MLSDVVLECKSLLMISSRQTKSWQENLGMMNTNSTSENHQAALEQPAGTSAPSNDPKKLAKQRLDKKYREKKKQEMTELKRKVDMLMERNEHLERKCTLNSKEDKSA</sequence>
<reference evidence="2" key="1">
    <citation type="submission" date="2022-11" db="EMBL/GenBank/DDBJ databases">
        <authorList>
            <person name="Hyden B.L."/>
            <person name="Feng K."/>
            <person name="Yates T."/>
            <person name="Jawdy S."/>
            <person name="Smart L.B."/>
            <person name="Muchero W."/>
        </authorList>
    </citation>
    <scope>NUCLEOTIDE SEQUENCE</scope>
    <source>
        <tissue evidence="2">Shoot tip</tissue>
    </source>
</reference>
<dbReference type="OrthoDB" id="853459at2759"/>
<accession>A0A9Q0TL20</accession>
<evidence type="ECO:0000256" key="1">
    <source>
        <dbReference type="SAM" id="MobiDB-lite"/>
    </source>
</evidence>
<protein>
    <recommendedName>
        <fullName evidence="4">BZIP domain-containing protein</fullName>
    </recommendedName>
</protein>
<evidence type="ECO:0000313" key="3">
    <source>
        <dbReference type="Proteomes" id="UP001151529"/>
    </source>
</evidence>
<gene>
    <name evidence="2" type="ORF">OIU85_025217</name>
</gene>
<dbReference type="Proteomes" id="UP001151529">
    <property type="component" value="Chromosome 1"/>
</dbReference>
<proteinExistence type="predicted"/>
<comment type="caution">
    <text evidence="2">The sequence shown here is derived from an EMBL/GenBank/DDBJ whole genome shotgun (WGS) entry which is preliminary data.</text>
</comment>
<organism evidence="2 3">
    <name type="scientific">Salix viminalis</name>
    <name type="common">Common osier</name>
    <name type="synonym">Basket willow</name>
    <dbReference type="NCBI Taxonomy" id="40686"/>
    <lineage>
        <taxon>Eukaryota</taxon>
        <taxon>Viridiplantae</taxon>
        <taxon>Streptophyta</taxon>
        <taxon>Embryophyta</taxon>
        <taxon>Tracheophyta</taxon>
        <taxon>Spermatophyta</taxon>
        <taxon>Magnoliopsida</taxon>
        <taxon>eudicotyledons</taxon>
        <taxon>Gunneridae</taxon>
        <taxon>Pentapetalae</taxon>
        <taxon>rosids</taxon>
        <taxon>fabids</taxon>
        <taxon>Malpighiales</taxon>
        <taxon>Salicaceae</taxon>
        <taxon>Saliceae</taxon>
        <taxon>Salix</taxon>
    </lineage>
</organism>
<evidence type="ECO:0008006" key="4">
    <source>
        <dbReference type="Google" id="ProtNLM"/>
    </source>
</evidence>
<evidence type="ECO:0000313" key="2">
    <source>
        <dbReference type="EMBL" id="KAJ6713557.1"/>
    </source>
</evidence>
<feature type="compositionally biased region" description="Basic and acidic residues" evidence="1">
    <location>
        <begin position="55"/>
        <end position="82"/>
    </location>
</feature>
<reference evidence="2" key="2">
    <citation type="journal article" date="2023" name="Int. J. Mol. Sci.">
        <title>De Novo Assembly and Annotation of 11 Diverse Shrub Willow (Salix) Genomes Reveals Novel Gene Organization in Sex-Linked Regions.</title>
        <authorList>
            <person name="Hyden B."/>
            <person name="Feng K."/>
            <person name="Yates T.B."/>
            <person name="Jawdy S."/>
            <person name="Cereghino C."/>
            <person name="Smart L.B."/>
            <person name="Muchero W."/>
        </authorList>
    </citation>
    <scope>NUCLEOTIDE SEQUENCE [LARGE SCALE GENOMIC DNA]</scope>
    <source>
        <tissue evidence="2">Shoot tip</tissue>
    </source>
</reference>
<dbReference type="EMBL" id="JAPFFL010000007">
    <property type="protein sequence ID" value="KAJ6713557.1"/>
    <property type="molecule type" value="Genomic_DNA"/>
</dbReference>
<dbReference type="AlphaFoldDB" id="A0A9Q0TL20"/>
<feature type="compositionally biased region" description="Polar residues" evidence="1">
    <location>
        <begin position="29"/>
        <end position="39"/>
    </location>
</feature>
<name>A0A9Q0TL20_SALVM</name>